<evidence type="ECO:0000313" key="2">
    <source>
        <dbReference type="EMBL" id="PPR04202.1"/>
    </source>
</evidence>
<proteinExistence type="inferred from homology"/>
<evidence type="ECO:0000256" key="1">
    <source>
        <dbReference type="ARBA" id="ARBA00006547"/>
    </source>
</evidence>
<dbReference type="SUPFAM" id="SSF54001">
    <property type="entry name" value="Cysteine proteinases"/>
    <property type="match status" value="1"/>
</dbReference>
<dbReference type="PANTHER" id="PTHR11786">
    <property type="entry name" value="N-HYDROXYARYLAMINE O-ACETYLTRANSFERASE"/>
    <property type="match status" value="1"/>
</dbReference>
<protein>
    <submittedName>
        <fullName evidence="2">Uncharacterized protein</fullName>
    </submittedName>
</protein>
<comment type="caution">
    <text evidence="2">The sequence shown here is derived from an EMBL/GenBank/DDBJ whole genome shotgun (WGS) entry which is preliminary data.</text>
</comment>
<comment type="similarity">
    <text evidence="1">Belongs to the arylamine N-acetyltransferase family.</text>
</comment>
<dbReference type="STRING" id="181874.A0A409YME6"/>
<dbReference type="OrthoDB" id="10260017at2759"/>
<dbReference type="AlphaFoldDB" id="A0A409YME6"/>
<dbReference type="InterPro" id="IPR038765">
    <property type="entry name" value="Papain-like_cys_pep_sf"/>
</dbReference>
<dbReference type="EMBL" id="NHTK01000981">
    <property type="protein sequence ID" value="PPR04202.1"/>
    <property type="molecule type" value="Genomic_DNA"/>
</dbReference>
<sequence length="328" mass="37163">MSVQNSDGLLKDGTWIRQIRSYYTPSQAVQWLSRIGVNLGITQDEIEAGSVPTSLETLNLLRKDRAYSGAARVNEAPLNETPIYGNLSHQVIFVQPIPDSNRTYLVDVGFGVPGLARPILLSSADDNVIMGVDKTEKHRLTQSSIPSSSLGQCTKRLQRDQWQLIIHFYLVCVTETLHNSGESPEIKWNLEVYHEKKTSPDEEGWRIMFTFSEEEFFFEDYAAASFVVSMMPNPRGFFWNNVVCVKHFVLDPVAQVIGLNVDQDTDTEKPMYRLVMVGKEVKQNIGGETKIIRTMKNEQERIQILRDLFGVHVKDMDAAHIAGRQPAF</sequence>
<dbReference type="InParanoid" id="A0A409YME6"/>
<keyword evidence="3" id="KW-1185">Reference proteome</keyword>
<evidence type="ECO:0000313" key="3">
    <source>
        <dbReference type="Proteomes" id="UP000284842"/>
    </source>
</evidence>
<reference evidence="2 3" key="1">
    <citation type="journal article" date="2018" name="Evol. Lett.">
        <title>Horizontal gene cluster transfer increased hallucinogenic mushroom diversity.</title>
        <authorList>
            <person name="Reynolds H.T."/>
            <person name="Vijayakumar V."/>
            <person name="Gluck-Thaler E."/>
            <person name="Korotkin H.B."/>
            <person name="Matheny P.B."/>
            <person name="Slot J.C."/>
        </authorList>
    </citation>
    <scope>NUCLEOTIDE SEQUENCE [LARGE SCALE GENOMIC DNA]</scope>
    <source>
        <strain evidence="2 3">2629</strain>
    </source>
</reference>
<name>A0A409YME6_9AGAR</name>
<gene>
    <name evidence="2" type="ORF">CVT24_010750</name>
</gene>
<dbReference type="Pfam" id="PF00797">
    <property type="entry name" value="Acetyltransf_2"/>
    <property type="match status" value="1"/>
</dbReference>
<dbReference type="Gene3D" id="3.30.2140.20">
    <property type="match status" value="1"/>
</dbReference>
<dbReference type="GO" id="GO:0016407">
    <property type="term" value="F:acetyltransferase activity"/>
    <property type="evidence" value="ECO:0007669"/>
    <property type="project" value="InterPro"/>
</dbReference>
<dbReference type="InterPro" id="IPR053710">
    <property type="entry name" value="Arylamine_NAT_domain_sf"/>
</dbReference>
<accession>A0A409YME6</accession>
<dbReference type="PANTHER" id="PTHR11786:SF0">
    <property type="entry name" value="ARYLAMINE N-ACETYLTRANSFERASE 4-RELATED"/>
    <property type="match status" value="1"/>
</dbReference>
<dbReference type="Proteomes" id="UP000284842">
    <property type="component" value="Unassembled WGS sequence"/>
</dbReference>
<dbReference type="InterPro" id="IPR001447">
    <property type="entry name" value="Arylamine_N-AcTrfase"/>
</dbReference>
<organism evidence="2 3">
    <name type="scientific">Panaeolus cyanescens</name>
    <dbReference type="NCBI Taxonomy" id="181874"/>
    <lineage>
        <taxon>Eukaryota</taxon>
        <taxon>Fungi</taxon>
        <taxon>Dikarya</taxon>
        <taxon>Basidiomycota</taxon>
        <taxon>Agaricomycotina</taxon>
        <taxon>Agaricomycetes</taxon>
        <taxon>Agaricomycetidae</taxon>
        <taxon>Agaricales</taxon>
        <taxon>Agaricineae</taxon>
        <taxon>Galeropsidaceae</taxon>
        <taxon>Panaeolus</taxon>
    </lineage>
</organism>